<dbReference type="OrthoDB" id="345951at2"/>
<proteinExistence type="predicted"/>
<dbReference type="AlphaFoldDB" id="A0A4R9IJ69"/>
<reference evidence="2" key="1">
    <citation type="submission" date="2018-10" db="EMBL/GenBank/DDBJ databases">
        <authorList>
            <person name="Vincent A.T."/>
            <person name="Schiettekatte O."/>
            <person name="Bourhy P."/>
            <person name="Veyrier F.J."/>
            <person name="Picardeau M."/>
        </authorList>
    </citation>
    <scope>NUCLEOTIDE SEQUENCE</scope>
    <source>
        <strain evidence="2">201800281</strain>
    </source>
</reference>
<evidence type="ECO:0000313" key="3">
    <source>
        <dbReference type="Proteomes" id="UP000297394"/>
    </source>
</evidence>
<dbReference type="EMBL" id="RQFM01000010">
    <property type="protein sequence ID" value="TGK88571.1"/>
    <property type="molecule type" value="Genomic_DNA"/>
</dbReference>
<keyword evidence="4" id="KW-1185">Reference proteome</keyword>
<evidence type="ECO:0000313" key="1">
    <source>
        <dbReference type="EMBL" id="TGK88571.1"/>
    </source>
</evidence>
<name>A0A4R9IJ69_9LEPT</name>
<dbReference type="Proteomes" id="UP000297394">
    <property type="component" value="Unassembled WGS sequence"/>
</dbReference>
<evidence type="ECO:0000313" key="2">
    <source>
        <dbReference type="EMBL" id="TGK89202.1"/>
    </source>
</evidence>
<gene>
    <name evidence="1" type="ORF">EHQ23_04015</name>
    <name evidence="2" type="ORF">EHQ26_16540</name>
</gene>
<organism evidence="1 3">
    <name type="scientific">Leptospira bourretii</name>
    <dbReference type="NCBI Taxonomy" id="2484962"/>
    <lineage>
        <taxon>Bacteria</taxon>
        <taxon>Pseudomonadati</taxon>
        <taxon>Spirochaetota</taxon>
        <taxon>Spirochaetia</taxon>
        <taxon>Leptospirales</taxon>
        <taxon>Leptospiraceae</taxon>
        <taxon>Leptospira</taxon>
    </lineage>
</organism>
<accession>A0A4R9IJ69</accession>
<evidence type="ECO:0000313" key="4">
    <source>
        <dbReference type="Proteomes" id="UP000297918"/>
    </source>
</evidence>
<comment type="caution">
    <text evidence="1">The sequence shown here is derived from an EMBL/GenBank/DDBJ whole genome shotgun (WGS) entry which is preliminary data.</text>
</comment>
<dbReference type="EMBL" id="RQFL01000031">
    <property type="protein sequence ID" value="TGK89202.1"/>
    <property type="molecule type" value="Genomic_DNA"/>
</dbReference>
<reference evidence="3 4" key="2">
    <citation type="journal article" date="2019" name="PLoS Negl. Trop. Dis.">
        <title>Revisiting the worldwide diversity of Leptospira species in the environment.</title>
        <authorList>
            <person name="Vincent A.T."/>
            <person name="Schiettekatte O."/>
            <person name="Bourhy P."/>
            <person name="Veyrier F.J."/>
            <person name="Picardeau M."/>
        </authorList>
    </citation>
    <scope>NUCLEOTIDE SEQUENCE [LARGE SCALE GENOMIC DNA]</scope>
    <source>
        <strain evidence="1 3">201800280</strain>
        <strain evidence="4">201800281</strain>
    </source>
</reference>
<protein>
    <submittedName>
        <fullName evidence="1">Uncharacterized protein</fullName>
    </submittedName>
</protein>
<sequence length="381" mass="44126">MLRIEFLKRISLTAVLVATVNKTEGKEPKKDSNGTKDLLEIPLYPMSVADEVLLSITNKIYQSGMEFDSFLVLFSSELQSLYPFDEKAKALTYKDLYFASIRCEIVFCFVSVILKVWQNLCLQFGLEGYGKNEFESDSAKIQEWIISLGNQFKMGDTPHFFLKTKEETDWVTSKVNVSLPWFGTIKTEIIQFFPLSLEIHRVWKEAAAFKDPIEFNQNIVSEVLRILTLLGYRVNANQARWHQYAVRFYYLDFVEKEFERKQNKKNPDSQNENSKSLFSIRDLSLESAIRTIKERAFHMQSGVYHEMDRQNQQMVVSSLIHVMDQISESVDGNKEITKKLRLVHQYGGIISVSTAASARDSLPVIEDALLQLQKERRLHFP</sequence>
<dbReference type="Proteomes" id="UP000297918">
    <property type="component" value="Unassembled WGS sequence"/>
</dbReference>